<gene>
    <name evidence="6" type="ORF">CFP56_008189</name>
</gene>
<dbReference type="InterPro" id="IPR033275">
    <property type="entry name" value="MARCH-like"/>
</dbReference>
<dbReference type="InterPro" id="IPR022143">
    <property type="entry name" value="DUF3675"/>
</dbReference>
<dbReference type="PROSITE" id="PS51292">
    <property type="entry name" value="ZF_RING_CH"/>
    <property type="match status" value="1"/>
</dbReference>
<keyword evidence="7" id="KW-1185">Reference proteome</keyword>
<evidence type="ECO:0000256" key="1">
    <source>
        <dbReference type="ARBA" id="ARBA00022723"/>
    </source>
</evidence>
<feature type="transmembrane region" description="Helical" evidence="4">
    <location>
        <begin position="285"/>
        <end position="303"/>
    </location>
</feature>
<feature type="transmembrane region" description="Helical" evidence="4">
    <location>
        <begin position="309"/>
        <end position="332"/>
    </location>
</feature>
<dbReference type="GO" id="GO:0008270">
    <property type="term" value="F:zinc ion binding"/>
    <property type="evidence" value="ECO:0007669"/>
    <property type="project" value="UniProtKB-KW"/>
</dbReference>
<evidence type="ECO:0000313" key="6">
    <source>
        <dbReference type="EMBL" id="KAK7846263.1"/>
    </source>
</evidence>
<keyword evidence="2" id="KW-0863">Zinc-finger</keyword>
<dbReference type="PANTHER" id="PTHR23012">
    <property type="entry name" value="RING/FYVE/PHD ZINC FINGER DOMAIN-CONTAINING"/>
    <property type="match status" value="1"/>
</dbReference>
<name>A0AAW0L5Q1_QUESU</name>
<accession>A0AAW0L5Q1</accession>
<dbReference type="AlphaFoldDB" id="A0AAW0L5Q1"/>
<keyword evidence="1" id="KW-0479">Metal-binding</keyword>
<dbReference type="Pfam" id="PF12428">
    <property type="entry name" value="DUF3675"/>
    <property type="match status" value="1"/>
</dbReference>
<protein>
    <recommendedName>
        <fullName evidence="5">RING-CH-type domain-containing protein</fullName>
    </recommendedName>
</protein>
<evidence type="ECO:0000256" key="4">
    <source>
        <dbReference type="SAM" id="Phobius"/>
    </source>
</evidence>
<dbReference type="InterPro" id="IPR011016">
    <property type="entry name" value="Znf_RING-CH"/>
</dbReference>
<dbReference type="Proteomes" id="UP000237347">
    <property type="component" value="Unassembled WGS sequence"/>
</dbReference>
<proteinExistence type="predicted"/>
<dbReference type="InterPro" id="IPR013083">
    <property type="entry name" value="Znf_RING/FYVE/PHD"/>
</dbReference>
<dbReference type="GO" id="GO:0004842">
    <property type="term" value="F:ubiquitin-protein transferase activity"/>
    <property type="evidence" value="ECO:0007669"/>
    <property type="project" value="TreeGrafter"/>
</dbReference>
<keyword evidence="4" id="KW-0812">Transmembrane</keyword>
<evidence type="ECO:0000259" key="5">
    <source>
        <dbReference type="PROSITE" id="PS51292"/>
    </source>
</evidence>
<dbReference type="EMBL" id="PKMF04000158">
    <property type="protein sequence ID" value="KAK7846263.1"/>
    <property type="molecule type" value="Genomic_DNA"/>
</dbReference>
<dbReference type="SUPFAM" id="SSF57850">
    <property type="entry name" value="RING/U-box"/>
    <property type="match status" value="1"/>
</dbReference>
<dbReference type="GO" id="GO:0016567">
    <property type="term" value="P:protein ubiquitination"/>
    <property type="evidence" value="ECO:0007669"/>
    <property type="project" value="TreeGrafter"/>
</dbReference>
<keyword evidence="3" id="KW-0862">Zinc</keyword>
<keyword evidence="4" id="KW-1133">Transmembrane helix</keyword>
<comment type="caution">
    <text evidence="6">The sequence shown here is derived from an EMBL/GenBank/DDBJ whole genome shotgun (WGS) entry which is preliminary data.</text>
</comment>
<evidence type="ECO:0000256" key="3">
    <source>
        <dbReference type="ARBA" id="ARBA00022833"/>
    </source>
</evidence>
<keyword evidence="4" id="KW-0472">Membrane</keyword>
<dbReference type="GO" id="GO:0016020">
    <property type="term" value="C:membrane"/>
    <property type="evidence" value="ECO:0007669"/>
    <property type="project" value="TreeGrafter"/>
</dbReference>
<sequence length="375" mass="42497">MNAWIQIYFLGKILIRLVGIDNLSMGDHFVLLVDRLITESTLEAAIESRNKSLQATSSVVIIDEKKIDHSSKKVDFASHGKVVECRICQDEDEDSNMNSIEGKELIQGVFGFFQAWIQIYFLGKILIRLVGIDNLSMGDHFVLLVDRLITESTLEAAIESRNKSLQATSSVVIIDEKKIDHSSKKVDFASHGKVVECRICQDEDEDSNMETPCSCCGSLKYAHRRCVQRWCNEKGDTMGNWEIYRRDSNSPRVIAMVSANRSFLEPDYDEYSASTTRSLMCFRSVALIFMVLLILRHTLPLIISGGNGYSFPLSMLLFLRTAGIILPIYIMVRAVTFLQRRRYQQEPSISPIASSDDEIEDSTLQPQPHIIRVQV</sequence>
<organism evidence="6 7">
    <name type="scientific">Quercus suber</name>
    <name type="common">Cork oak</name>
    <dbReference type="NCBI Taxonomy" id="58331"/>
    <lineage>
        <taxon>Eukaryota</taxon>
        <taxon>Viridiplantae</taxon>
        <taxon>Streptophyta</taxon>
        <taxon>Embryophyta</taxon>
        <taxon>Tracheophyta</taxon>
        <taxon>Spermatophyta</taxon>
        <taxon>Magnoliopsida</taxon>
        <taxon>eudicotyledons</taxon>
        <taxon>Gunneridae</taxon>
        <taxon>Pentapetalae</taxon>
        <taxon>rosids</taxon>
        <taxon>fabids</taxon>
        <taxon>Fagales</taxon>
        <taxon>Fagaceae</taxon>
        <taxon>Quercus</taxon>
    </lineage>
</organism>
<dbReference type="CDD" id="cd16495">
    <property type="entry name" value="RING_CH-C4HC3_MARCH"/>
    <property type="match status" value="1"/>
</dbReference>
<evidence type="ECO:0000313" key="7">
    <source>
        <dbReference type="Proteomes" id="UP000237347"/>
    </source>
</evidence>
<dbReference type="SMART" id="SM00744">
    <property type="entry name" value="RINGv"/>
    <property type="match status" value="1"/>
</dbReference>
<dbReference type="Gene3D" id="3.30.40.10">
    <property type="entry name" value="Zinc/RING finger domain, C3HC4 (zinc finger)"/>
    <property type="match status" value="1"/>
</dbReference>
<dbReference type="PANTHER" id="PTHR23012:SF93">
    <property type="entry name" value="RING_FYVE_PHD ZINC FINGER SUPERFAMILY PROTEIN"/>
    <property type="match status" value="1"/>
</dbReference>
<feature type="domain" description="RING-CH-type" evidence="5">
    <location>
        <begin position="189"/>
        <end position="237"/>
    </location>
</feature>
<reference evidence="6 7" key="1">
    <citation type="journal article" date="2018" name="Sci. Data">
        <title>The draft genome sequence of cork oak.</title>
        <authorList>
            <person name="Ramos A.M."/>
            <person name="Usie A."/>
            <person name="Barbosa P."/>
            <person name="Barros P.M."/>
            <person name="Capote T."/>
            <person name="Chaves I."/>
            <person name="Simoes F."/>
            <person name="Abreu I."/>
            <person name="Carrasquinho I."/>
            <person name="Faro C."/>
            <person name="Guimaraes J.B."/>
            <person name="Mendonca D."/>
            <person name="Nobrega F."/>
            <person name="Rodrigues L."/>
            <person name="Saibo N.J.M."/>
            <person name="Varela M.C."/>
            <person name="Egas C."/>
            <person name="Matos J."/>
            <person name="Miguel C.M."/>
            <person name="Oliveira M.M."/>
            <person name="Ricardo C.P."/>
            <person name="Goncalves S."/>
        </authorList>
    </citation>
    <scope>NUCLEOTIDE SEQUENCE [LARGE SCALE GENOMIC DNA]</scope>
    <source>
        <strain evidence="7">cv. HL8</strain>
    </source>
</reference>
<evidence type="ECO:0000256" key="2">
    <source>
        <dbReference type="ARBA" id="ARBA00022771"/>
    </source>
</evidence>